<dbReference type="OrthoDB" id="9098935at2"/>
<organism evidence="2 3">
    <name type="scientific">Paraglaciecola psychrophila 170</name>
    <dbReference type="NCBI Taxonomy" id="1129794"/>
    <lineage>
        <taxon>Bacteria</taxon>
        <taxon>Pseudomonadati</taxon>
        <taxon>Pseudomonadota</taxon>
        <taxon>Gammaproteobacteria</taxon>
        <taxon>Alteromonadales</taxon>
        <taxon>Alteromonadaceae</taxon>
        <taxon>Paraglaciecola</taxon>
    </lineage>
</organism>
<keyword evidence="3" id="KW-1185">Reference proteome</keyword>
<dbReference type="HOGENOM" id="CLU_117523_1_0_6"/>
<sequence length="166" mass="17801">MNWKSIVKSIAPVLGTALGGPMAGGAIKMLSTALLGNENANEQELESFILGANPDQLLQIKQLDADFKLKMEELGVDVFKLEVQDRDSARKNHKDSNMPAILCLLLTAMVAGGLAALLIMVIPPDNANIIYMVFGQILTAWTASIAYWVGTTKSSSDKNKALGVVK</sequence>
<evidence type="ECO:0000256" key="1">
    <source>
        <dbReference type="SAM" id="Phobius"/>
    </source>
</evidence>
<evidence type="ECO:0000313" key="3">
    <source>
        <dbReference type="Proteomes" id="UP000011864"/>
    </source>
</evidence>
<dbReference type="EMBL" id="CP003837">
    <property type="protein sequence ID" value="AGH44520.1"/>
    <property type="molecule type" value="Genomic_DNA"/>
</dbReference>
<gene>
    <name evidence="2" type="ORF">C427_2411</name>
</gene>
<keyword evidence="1" id="KW-0812">Transmembrane</keyword>
<keyword evidence="1" id="KW-1133">Transmembrane helix</keyword>
<dbReference type="STRING" id="1129794.C427_2411"/>
<protein>
    <recommendedName>
        <fullName evidence="4">TMhelix containing protein</fullName>
    </recommendedName>
</protein>
<dbReference type="eggNOG" id="ENOG5032XES">
    <property type="taxonomic scope" value="Bacteria"/>
</dbReference>
<name>K6YVT5_9ALTE</name>
<proteinExistence type="predicted"/>
<feature type="transmembrane region" description="Helical" evidence="1">
    <location>
        <begin position="129"/>
        <end position="150"/>
    </location>
</feature>
<evidence type="ECO:0008006" key="4">
    <source>
        <dbReference type="Google" id="ProtNLM"/>
    </source>
</evidence>
<keyword evidence="1" id="KW-0472">Membrane</keyword>
<feature type="transmembrane region" description="Helical" evidence="1">
    <location>
        <begin position="100"/>
        <end position="123"/>
    </location>
</feature>
<accession>K6YVT5</accession>
<dbReference type="AlphaFoldDB" id="K6YVT5"/>
<dbReference type="PATRIC" id="fig|1129794.4.peg.2391"/>
<dbReference type="KEGG" id="gps:C427_2411"/>
<evidence type="ECO:0000313" key="2">
    <source>
        <dbReference type="EMBL" id="AGH44520.1"/>
    </source>
</evidence>
<reference evidence="2 3" key="1">
    <citation type="journal article" date="2013" name="Genome Announc.">
        <title>Complete Genome Sequence of Glaciecola psychrophila Strain 170T.</title>
        <authorList>
            <person name="Yin J."/>
            <person name="Chen J."/>
            <person name="Liu G."/>
            <person name="Yu Y."/>
            <person name="Song L."/>
            <person name="Wang X."/>
            <person name="Qu X."/>
        </authorList>
    </citation>
    <scope>NUCLEOTIDE SEQUENCE [LARGE SCALE GENOMIC DNA]</scope>
    <source>
        <strain evidence="2 3">170</strain>
    </source>
</reference>
<dbReference type="RefSeq" id="WP_007636487.1">
    <property type="nucleotide sequence ID" value="NC_020514.1"/>
</dbReference>
<dbReference type="Proteomes" id="UP000011864">
    <property type="component" value="Chromosome"/>
</dbReference>